<dbReference type="InterPro" id="IPR050613">
    <property type="entry name" value="Sec_Metabolite_Reg"/>
</dbReference>
<accession>A0A124BXI3</accession>
<feature type="domain" description="Zn(2)-C6 fungal-type" evidence="8">
    <location>
        <begin position="23"/>
        <end position="51"/>
    </location>
</feature>
<dbReference type="InterPro" id="IPR036864">
    <property type="entry name" value="Zn2-C6_fun-type_DNA-bd_sf"/>
</dbReference>
<dbReference type="InterPro" id="IPR001138">
    <property type="entry name" value="Zn2Cys6_DnaBD"/>
</dbReference>
<comment type="caution">
    <text evidence="9">The sequence shown here is derived from an EMBL/GenBank/DDBJ whole genome shotgun (WGS) entry which is preliminary data.</text>
</comment>
<dbReference type="PANTHER" id="PTHR31001">
    <property type="entry name" value="UNCHARACTERIZED TRANSCRIPTIONAL REGULATORY PROTEIN"/>
    <property type="match status" value="1"/>
</dbReference>
<evidence type="ECO:0000313" key="10">
    <source>
        <dbReference type="Proteomes" id="UP000068243"/>
    </source>
</evidence>
<evidence type="ECO:0000256" key="6">
    <source>
        <dbReference type="ARBA" id="ARBA00023242"/>
    </source>
</evidence>
<dbReference type="OrthoDB" id="435881at2759"/>
<keyword evidence="3" id="KW-0805">Transcription regulation</keyword>
<evidence type="ECO:0000259" key="8">
    <source>
        <dbReference type="PROSITE" id="PS50048"/>
    </source>
</evidence>
<keyword evidence="2" id="KW-0479">Metal-binding</keyword>
<feature type="region of interest" description="Disordered" evidence="7">
    <location>
        <begin position="1"/>
        <end position="20"/>
    </location>
</feature>
<sequence>MEQRSSPARSLPQRKTTTTPQLSCELCRKRKVKCDKLTPCTNCAASGTVCVPIYRTRLPRGRHATRPRRVSSPPPTSAPGDTDRMIQPTVPVNEDLQERIHRLEALIQGMSSHTHTRTPSATSREQVGYTPALSASRNADLGNDQSVQLSDTSTFQTAPNPNTSPILNSSIVSKRLMLQRPDQFWADLVDEIHGLRDVVESSLAGGHEGPIPSSDSAKAEPPNDDGIQVLGLGASNPSAALRSMSPLHNPVVARQLCEVYLQQVDPVIKILHRPSLNRWMVQGETYLAYADGHPSAEALGSAVCYSAISSMTENQCSIMFHASKADLLAESRVACETAIGRAGLLTSRDITVLQAFILYLVARRSEDRTPAVWTLIALAVRIGKGLGLYLDPETETFFDQQMRRRLWFTICLMDLQASFGQASEPLISVDESASTALPHHINDSDFDPTTAAPCDPNREGLTDTTFALVTYHAQRTGRLLNFAQHDRKVDGGISTPASSTSGTSTSRSRTCDPNWPQQQARHFEQEALRLLHFCDPGTSAYAWFTWHGTQSLIATVRLAAARPLQWHGRAPPPRREGNTELLRLCLPVLEKAQLMHTDPRAEGFRWYVTIPWYALAMALAECYVSSDTALVRYAWPLLESSYLQHEATLGRSLGGPFGQLMRRMREKLAAPAALPPSSLPSTNWSPATPPTFPGVPRPQSSNDDRHVSGCSWPVPTGSTPPADLGLPSLLPVSTWEALSPPSLDNASLFGVPPTTTAVADGMDPGADMMWEELFSGIPFNEIAGPDMFFFDMNWGS</sequence>
<feature type="region of interest" description="Disordered" evidence="7">
    <location>
        <begin position="490"/>
        <end position="515"/>
    </location>
</feature>
<feature type="region of interest" description="Disordered" evidence="7">
    <location>
        <begin position="61"/>
        <end position="86"/>
    </location>
</feature>
<feature type="compositionally biased region" description="Pro residues" evidence="7">
    <location>
        <begin position="687"/>
        <end position="696"/>
    </location>
</feature>
<dbReference type="PROSITE" id="PS50048">
    <property type="entry name" value="ZN2_CY6_FUNGAL_2"/>
    <property type="match status" value="1"/>
</dbReference>
<dbReference type="GO" id="GO:0000981">
    <property type="term" value="F:DNA-binding transcription factor activity, RNA polymerase II-specific"/>
    <property type="evidence" value="ECO:0007669"/>
    <property type="project" value="InterPro"/>
</dbReference>
<dbReference type="GO" id="GO:0006351">
    <property type="term" value="P:DNA-templated transcription"/>
    <property type="evidence" value="ECO:0007669"/>
    <property type="project" value="InterPro"/>
</dbReference>
<evidence type="ECO:0000256" key="4">
    <source>
        <dbReference type="ARBA" id="ARBA00023125"/>
    </source>
</evidence>
<dbReference type="VEuPathDB" id="FungiDB:ASPNIDRAFT2_1187773"/>
<dbReference type="EMBL" id="BCMY01000007">
    <property type="protein sequence ID" value="GAQ42516.1"/>
    <property type="molecule type" value="Genomic_DNA"/>
</dbReference>
<evidence type="ECO:0000256" key="2">
    <source>
        <dbReference type="ARBA" id="ARBA00022723"/>
    </source>
</evidence>
<dbReference type="CDD" id="cd12148">
    <property type="entry name" value="fungal_TF_MHR"/>
    <property type="match status" value="1"/>
</dbReference>
<feature type="region of interest" description="Disordered" evidence="7">
    <location>
        <begin position="675"/>
        <end position="707"/>
    </location>
</feature>
<dbReference type="SUPFAM" id="SSF57701">
    <property type="entry name" value="Zn2/Cys6 DNA-binding domain"/>
    <property type="match status" value="1"/>
</dbReference>
<keyword evidence="5" id="KW-0804">Transcription</keyword>
<dbReference type="GO" id="GO:0009893">
    <property type="term" value="P:positive regulation of metabolic process"/>
    <property type="evidence" value="ECO:0007669"/>
    <property type="project" value="UniProtKB-ARBA"/>
</dbReference>
<dbReference type="SMART" id="SM00066">
    <property type="entry name" value="GAL4"/>
    <property type="match status" value="1"/>
</dbReference>
<dbReference type="PANTHER" id="PTHR31001:SF50">
    <property type="entry name" value="ZN(II)2CYS6 TRANSCRIPTION FACTOR (EUROFUNG)"/>
    <property type="match status" value="1"/>
</dbReference>
<evidence type="ECO:0000313" key="9">
    <source>
        <dbReference type="EMBL" id="GAQ42516.1"/>
    </source>
</evidence>
<dbReference type="VEuPathDB" id="FungiDB:ATCC64974_92740"/>
<dbReference type="GO" id="GO:0003677">
    <property type="term" value="F:DNA binding"/>
    <property type="evidence" value="ECO:0007669"/>
    <property type="project" value="UniProtKB-KW"/>
</dbReference>
<evidence type="ECO:0000256" key="5">
    <source>
        <dbReference type="ARBA" id="ARBA00023163"/>
    </source>
</evidence>
<protein>
    <submittedName>
        <fullName evidence="9">C6 transcription factor</fullName>
    </submittedName>
</protein>
<reference evidence="10" key="1">
    <citation type="journal article" date="2016" name="Genome Announc.">
        <title>Draft genome sequence of Aspergillus niger strain An76.</title>
        <authorList>
            <person name="Gong W."/>
            <person name="Cheng Z."/>
            <person name="Zhang H."/>
            <person name="Liu L."/>
            <person name="Gao P."/>
            <person name="Wang L."/>
        </authorList>
    </citation>
    <scope>NUCLEOTIDE SEQUENCE [LARGE SCALE GENOMIC DNA]</scope>
    <source>
        <strain evidence="10">An76</strain>
    </source>
</reference>
<dbReference type="VEuPathDB" id="FungiDB:An11g07350"/>
<name>A0A124BXI3_ASPNG</name>
<feature type="region of interest" description="Disordered" evidence="7">
    <location>
        <begin position="135"/>
        <end position="167"/>
    </location>
</feature>
<gene>
    <name evidence="9" type="ORF">ABL_05177</name>
</gene>
<dbReference type="CDD" id="cd00067">
    <property type="entry name" value="GAL4"/>
    <property type="match status" value="1"/>
</dbReference>
<dbReference type="VEuPathDB" id="FungiDB:M747DRAFT_298767"/>
<keyword evidence="6" id="KW-0539">Nucleus</keyword>
<feature type="compositionally biased region" description="Low complexity" evidence="7">
    <location>
        <begin position="494"/>
        <end position="508"/>
    </location>
</feature>
<dbReference type="Pfam" id="PF00172">
    <property type="entry name" value="Zn_clus"/>
    <property type="match status" value="1"/>
</dbReference>
<evidence type="ECO:0000256" key="3">
    <source>
        <dbReference type="ARBA" id="ARBA00023015"/>
    </source>
</evidence>
<dbReference type="GO" id="GO:0008270">
    <property type="term" value="F:zinc ion binding"/>
    <property type="evidence" value="ECO:0007669"/>
    <property type="project" value="InterPro"/>
</dbReference>
<proteinExistence type="predicted"/>
<keyword evidence="4" id="KW-0238">DNA-binding</keyword>
<dbReference type="GO" id="GO:0005634">
    <property type="term" value="C:nucleus"/>
    <property type="evidence" value="ECO:0007669"/>
    <property type="project" value="UniProtKB-SubCell"/>
</dbReference>
<dbReference type="SMART" id="SM00906">
    <property type="entry name" value="Fungal_trans"/>
    <property type="match status" value="1"/>
</dbReference>
<dbReference type="OMA" id="LMHTDPR"/>
<feature type="region of interest" description="Disordered" evidence="7">
    <location>
        <begin position="203"/>
        <end position="226"/>
    </location>
</feature>
<dbReference type="Pfam" id="PF04082">
    <property type="entry name" value="Fungal_trans"/>
    <property type="match status" value="1"/>
</dbReference>
<dbReference type="Gene3D" id="4.10.240.10">
    <property type="entry name" value="Zn(2)-C6 fungal-type DNA-binding domain"/>
    <property type="match status" value="1"/>
</dbReference>
<dbReference type="Proteomes" id="UP000068243">
    <property type="component" value="Unassembled WGS sequence"/>
</dbReference>
<organism evidence="9 10">
    <name type="scientific">Aspergillus niger</name>
    <dbReference type="NCBI Taxonomy" id="5061"/>
    <lineage>
        <taxon>Eukaryota</taxon>
        <taxon>Fungi</taxon>
        <taxon>Dikarya</taxon>
        <taxon>Ascomycota</taxon>
        <taxon>Pezizomycotina</taxon>
        <taxon>Eurotiomycetes</taxon>
        <taxon>Eurotiomycetidae</taxon>
        <taxon>Eurotiales</taxon>
        <taxon>Aspergillaceae</taxon>
        <taxon>Aspergillus</taxon>
        <taxon>Aspergillus subgen. Circumdati</taxon>
    </lineage>
</organism>
<comment type="subcellular location">
    <subcellularLocation>
        <location evidence="1">Nucleus</location>
    </subcellularLocation>
</comment>
<evidence type="ECO:0000256" key="7">
    <source>
        <dbReference type="SAM" id="MobiDB-lite"/>
    </source>
</evidence>
<dbReference type="InterPro" id="IPR007219">
    <property type="entry name" value="XnlR_reg_dom"/>
</dbReference>
<dbReference type="PROSITE" id="PS00463">
    <property type="entry name" value="ZN2_CY6_FUNGAL_1"/>
    <property type="match status" value="1"/>
</dbReference>
<evidence type="ECO:0000256" key="1">
    <source>
        <dbReference type="ARBA" id="ARBA00004123"/>
    </source>
</evidence>
<dbReference type="AlphaFoldDB" id="A0A124BXI3"/>